<dbReference type="AlphaFoldDB" id="A0A1M6U4U1"/>
<evidence type="ECO:0000313" key="1">
    <source>
        <dbReference type="EMBL" id="SHK64161.1"/>
    </source>
</evidence>
<proteinExistence type="predicted"/>
<reference evidence="1 2" key="1">
    <citation type="submission" date="2016-11" db="EMBL/GenBank/DDBJ databases">
        <authorList>
            <person name="Jaros S."/>
            <person name="Januszkiewicz K."/>
            <person name="Wedrychowicz H."/>
        </authorList>
    </citation>
    <scope>NUCLEOTIDE SEQUENCE [LARGE SCALE GENOMIC DNA]</scope>
    <source>
        <strain evidence="1 2">DSM 15212</strain>
    </source>
</reference>
<protein>
    <submittedName>
        <fullName evidence="1">Uncharacterized protein</fullName>
    </submittedName>
</protein>
<evidence type="ECO:0000313" key="2">
    <source>
        <dbReference type="Proteomes" id="UP000184465"/>
    </source>
</evidence>
<name>A0A1M6U4U1_PARC5</name>
<organism evidence="1 2">
    <name type="scientific">Paramaledivibacter caminithermalis (strain DSM 15212 / CIP 107654 / DViRD3)</name>
    <name type="common">Clostridium caminithermale</name>
    <dbReference type="NCBI Taxonomy" id="1121301"/>
    <lineage>
        <taxon>Bacteria</taxon>
        <taxon>Bacillati</taxon>
        <taxon>Bacillota</taxon>
        <taxon>Clostridia</taxon>
        <taxon>Peptostreptococcales</taxon>
        <taxon>Caminicellaceae</taxon>
        <taxon>Paramaledivibacter</taxon>
    </lineage>
</organism>
<gene>
    <name evidence="1" type="ORF">SAMN02745912_03870</name>
</gene>
<dbReference type="EMBL" id="FRAG01000128">
    <property type="protein sequence ID" value="SHK64161.1"/>
    <property type="molecule type" value="Genomic_DNA"/>
</dbReference>
<sequence length="118" mass="13867">MYAQEPDMVIEPREIAPCPVHGIHQMELQKPWNNVYTDTSEKYYWMLTAGMYKCECGETIICTGRPHLGHAIGEYYFESELNFIRGVDFDEIGSRYYWTDETPLESNSNMLPGFRFTY</sequence>
<keyword evidence="2" id="KW-1185">Reference proteome</keyword>
<dbReference type="Proteomes" id="UP000184465">
    <property type="component" value="Unassembled WGS sequence"/>
</dbReference>
<accession>A0A1M6U4U1</accession>